<organism evidence="16 17">
    <name type="scientific">Menidia menidia</name>
    <name type="common">Atlantic silverside</name>
    <dbReference type="NCBI Taxonomy" id="238744"/>
    <lineage>
        <taxon>Eukaryota</taxon>
        <taxon>Metazoa</taxon>
        <taxon>Chordata</taxon>
        <taxon>Craniata</taxon>
        <taxon>Vertebrata</taxon>
        <taxon>Euteleostomi</taxon>
        <taxon>Actinopterygii</taxon>
        <taxon>Neopterygii</taxon>
        <taxon>Teleostei</taxon>
        <taxon>Neoteleostei</taxon>
        <taxon>Acanthomorphata</taxon>
        <taxon>Ovalentaria</taxon>
        <taxon>Atherinomorphae</taxon>
        <taxon>Atheriniformes</taxon>
        <taxon>Atherinopsidae</taxon>
        <taxon>Menidiinae</taxon>
        <taxon>Menidia</taxon>
    </lineage>
</organism>
<dbReference type="FunFam" id="2.60.40.3210:FF:000001">
    <property type="entry name" value="Zona pellucida sperm-binding protein 3"/>
    <property type="match status" value="1"/>
</dbReference>
<dbReference type="Gene3D" id="2.60.40.3210">
    <property type="entry name" value="Zona pellucida, ZP-N domain"/>
    <property type="match status" value="1"/>
</dbReference>
<dbReference type="GO" id="GO:0032190">
    <property type="term" value="F:acrosin binding"/>
    <property type="evidence" value="ECO:0007669"/>
    <property type="project" value="TreeGrafter"/>
</dbReference>
<evidence type="ECO:0000256" key="10">
    <source>
        <dbReference type="ARBA" id="ARBA00022989"/>
    </source>
</evidence>
<evidence type="ECO:0000256" key="13">
    <source>
        <dbReference type="ARBA" id="ARBA00023180"/>
    </source>
</evidence>
<dbReference type="InterPro" id="IPR048290">
    <property type="entry name" value="ZP_chr"/>
</dbReference>
<dbReference type="GO" id="GO:0035804">
    <property type="term" value="F:structural constituent of egg coat"/>
    <property type="evidence" value="ECO:0007669"/>
    <property type="project" value="UniProtKB-UniRule"/>
</dbReference>
<keyword evidence="6 14" id="KW-0272">Extracellular matrix</keyword>
<dbReference type="GO" id="GO:0035803">
    <property type="term" value="P:egg coat formation"/>
    <property type="evidence" value="ECO:0007669"/>
    <property type="project" value="UniProtKB-UniRule"/>
</dbReference>
<dbReference type="Gene3D" id="2.60.40.4100">
    <property type="entry name" value="Zona pellucida, ZP-C domain"/>
    <property type="match status" value="1"/>
</dbReference>
<comment type="PTM">
    <text evidence="14">Proteolytically cleaved before the transmembrane segment to yield the secreted ectodomain incorporated in the zona pellucida.</text>
</comment>
<keyword evidence="11" id="KW-0472">Membrane</keyword>
<dbReference type="FunFam" id="2.60.40.4100:FF:000002">
    <property type="entry name" value="Zona pellucida sperm-binding protein 3"/>
    <property type="match status" value="1"/>
</dbReference>
<evidence type="ECO:0000259" key="15">
    <source>
        <dbReference type="PROSITE" id="PS51034"/>
    </source>
</evidence>
<evidence type="ECO:0000256" key="7">
    <source>
        <dbReference type="ARBA" id="ARBA00022685"/>
    </source>
</evidence>
<evidence type="ECO:0000313" key="16">
    <source>
        <dbReference type="EMBL" id="CAG5897690.1"/>
    </source>
</evidence>
<feature type="domain" description="ZP" evidence="15">
    <location>
        <begin position="84"/>
        <end position="347"/>
    </location>
</feature>
<evidence type="ECO:0000256" key="6">
    <source>
        <dbReference type="ARBA" id="ARBA00022530"/>
    </source>
</evidence>
<comment type="caution">
    <text evidence="16">The sequence shown here is derived from an EMBL/GenBank/DDBJ whole genome shotgun (WGS) entry which is preliminary data.</text>
</comment>
<dbReference type="Pfam" id="PF00100">
    <property type="entry name" value="Zona_pellucida"/>
    <property type="match status" value="1"/>
</dbReference>
<evidence type="ECO:0000256" key="14">
    <source>
        <dbReference type="RuleBase" id="RU367066"/>
    </source>
</evidence>
<sequence length="389" mass="43364">MGLYLSNSHPELHILVQTGGSTMLVSGLLFSLALLMTFGLEVTDAIRTLKEGPMIDSEGREYKSAPLAKDGRSESGDRPVVRVECTDVSMIVFIQADLYRTGHHVSPGELFLGDARHSNSRRCQAVDTGDHEYVIEAGLQDCGTKLSISEDDVIYSNKLVFLPAFRHFGITRLTEAVIPVSCHYKRKHIVSSSAHQKPLIFSKLAKFSTGTSLFSLRLLTDDWSNETPSSTFYLGDVLHLEASYNGPDSRRIFIDSCVGTLTPDIASVPRYYLIENYGCFTDAKEKGSKAVFRPRLRADVLQLQLDAFLFHNDLRRNIFITCHLKAAPKAWRSSPTNKACNYMQSRWRNVDGNDETCQCCDAVCHERSPTDDVLCDTVTLGPLMILPSK</sequence>
<comment type="domain">
    <text evidence="14">The ZP domain is involved in the polymerization of the ZP proteins to form the zona pellucida.</text>
</comment>
<dbReference type="PANTHER" id="PTHR11576">
    <property type="entry name" value="ZONA PELLUCIDA SPERM-BINDING PROTEIN 3"/>
    <property type="match status" value="1"/>
</dbReference>
<dbReference type="InterPro" id="IPR055355">
    <property type="entry name" value="ZP-C"/>
</dbReference>
<evidence type="ECO:0000256" key="4">
    <source>
        <dbReference type="ARBA" id="ARBA00022475"/>
    </source>
</evidence>
<dbReference type="PRINTS" id="PR00023">
    <property type="entry name" value="ZPELLUCIDA"/>
</dbReference>
<name>A0A8S4B5G5_9TELE</name>
<dbReference type="InterPro" id="IPR055356">
    <property type="entry name" value="ZP-N"/>
</dbReference>
<evidence type="ECO:0000256" key="11">
    <source>
        <dbReference type="ARBA" id="ARBA00023136"/>
    </source>
</evidence>
<dbReference type="GO" id="GO:0035805">
    <property type="term" value="C:egg coat"/>
    <property type="evidence" value="ECO:0007669"/>
    <property type="project" value="UniProtKB-SubCell"/>
</dbReference>
<dbReference type="OrthoDB" id="8880842at2759"/>
<dbReference type="InterPro" id="IPR042235">
    <property type="entry name" value="ZP-C_dom"/>
</dbReference>
<dbReference type="GO" id="GO:2000344">
    <property type="term" value="P:positive regulation of acrosome reaction"/>
    <property type="evidence" value="ECO:0007669"/>
    <property type="project" value="UniProtKB-UniRule"/>
</dbReference>
<dbReference type="AlphaFoldDB" id="A0A8S4B5G5"/>
<dbReference type="GO" id="GO:0007339">
    <property type="term" value="P:binding of sperm to zona pellucida"/>
    <property type="evidence" value="ECO:0007669"/>
    <property type="project" value="UniProtKB-UniRule"/>
</dbReference>
<dbReference type="PROSITE" id="PS51034">
    <property type="entry name" value="ZP_2"/>
    <property type="match status" value="1"/>
</dbReference>
<protein>
    <recommendedName>
        <fullName evidence="3 14">Zona pellucida sperm-binding protein 3</fullName>
    </recommendedName>
</protein>
<reference evidence="16" key="1">
    <citation type="submission" date="2021-05" db="EMBL/GenBank/DDBJ databases">
        <authorList>
            <person name="Tigano A."/>
        </authorList>
    </citation>
    <scope>NUCLEOTIDE SEQUENCE</scope>
</reference>
<dbReference type="GO" id="GO:0005886">
    <property type="term" value="C:plasma membrane"/>
    <property type="evidence" value="ECO:0007669"/>
    <property type="project" value="UniProtKB-SubCell"/>
</dbReference>
<dbReference type="InterPro" id="IPR001507">
    <property type="entry name" value="ZP_dom"/>
</dbReference>
<keyword evidence="13" id="KW-0325">Glycoprotein</keyword>
<gene>
    <name evidence="16" type="ORF">MMEN_LOCUS8734</name>
</gene>
<keyword evidence="4 14" id="KW-1003">Cell membrane</keyword>
<evidence type="ECO:0000256" key="3">
    <source>
        <dbReference type="ARBA" id="ARBA00017980"/>
    </source>
</evidence>
<comment type="similarity">
    <text evidence="2 14">Belongs to the ZP domain family. ZPC subfamily.</text>
</comment>
<keyword evidence="8" id="KW-0812">Transmembrane</keyword>
<evidence type="ECO:0000313" key="17">
    <source>
        <dbReference type="Proteomes" id="UP000677803"/>
    </source>
</evidence>
<keyword evidence="9 14" id="KW-0732">Signal</keyword>
<keyword evidence="5 14" id="KW-0964">Secreted</keyword>
<evidence type="ECO:0000256" key="12">
    <source>
        <dbReference type="ARBA" id="ARBA00023157"/>
    </source>
</evidence>
<evidence type="ECO:0000256" key="8">
    <source>
        <dbReference type="ARBA" id="ARBA00022692"/>
    </source>
</evidence>
<keyword evidence="10" id="KW-1133">Transmembrane helix</keyword>
<evidence type="ECO:0000256" key="9">
    <source>
        <dbReference type="ARBA" id="ARBA00022729"/>
    </source>
</evidence>
<dbReference type="SMART" id="SM00241">
    <property type="entry name" value="ZP"/>
    <property type="match status" value="1"/>
</dbReference>
<evidence type="ECO:0000256" key="2">
    <source>
        <dbReference type="ARBA" id="ARBA00006735"/>
    </source>
</evidence>
<dbReference type="PANTHER" id="PTHR11576:SF2">
    <property type="entry name" value="ZONA PELLUCIDA SPERM-BINDING PROTEIN 3"/>
    <property type="match status" value="1"/>
</dbReference>
<keyword evidence="17" id="KW-1185">Reference proteome</keyword>
<dbReference type="Pfam" id="PF23344">
    <property type="entry name" value="ZP-N"/>
    <property type="match status" value="1"/>
</dbReference>
<proteinExistence type="inferred from homology"/>
<dbReference type="EMBL" id="CAJRST010008890">
    <property type="protein sequence ID" value="CAG5897690.1"/>
    <property type="molecule type" value="Genomic_DNA"/>
</dbReference>
<comment type="function">
    <text evidence="14">Component of the zona pellucida, an extracellular matrix surrounding oocytes which mediates sperm binding, induction of the acrosome reaction and prevents post-fertilization polyspermy. The zona pellucida is composed of 3 to 4 glycoproteins, ZP1, ZP2, ZP3, and ZP4. ZP3 is essential for sperm binding and zona matrix formation.</text>
</comment>
<keyword evidence="12 14" id="KW-1015">Disulfide bond</keyword>
<comment type="subcellular location">
    <subcellularLocation>
        <location evidence="1">Secreted</location>
        <location evidence="1">Extracellular space</location>
        <location evidence="1">Extracellular matrix</location>
    </subcellularLocation>
    <subcellularLocation>
        <location evidence="14">Zona pellucida</location>
    </subcellularLocation>
    <subcellularLocation>
        <location evidence="14">Cell membrane</location>
        <topology evidence="14">Single-pass type I membrane protein</topology>
    </subcellularLocation>
</comment>
<keyword evidence="7 14" id="KW-0165">Cleavage on pair of basic residues</keyword>
<dbReference type="Proteomes" id="UP000677803">
    <property type="component" value="Unassembled WGS sequence"/>
</dbReference>
<accession>A0A8S4B5G5</accession>
<evidence type="ECO:0000256" key="1">
    <source>
        <dbReference type="ARBA" id="ARBA00004498"/>
    </source>
</evidence>
<evidence type="ECO:0000256" key="5">
    <source>
        <dbReference type="ARBA" id="ARBA00022525"/>
    </source>
</evidence>